<dbReference type="STRING" id="452637.Oter_2003"/>
<dbReference type="Proteomes" id="UP000007013">
    <property type="component" value="Chromosome"/>
</dbReference>
<feature type="transmembrane region" description="Helical" evidence="1">
    <location>
        <begin position="20"/>
        <end position="39"/>
    </location>
</feature>
<dbReference type="AlphaFoldDB" id="B1ZYQ0"/>
<evidence type="ECO:0000313" key="2">
    <source>
        <dbReference type="EMBL" id="ACB75286.1"/>
    </source>
</evidence>
<name>B1ZYQ0_OPITP</name>
<protein>
    <submittedName>
        <fullName evidence="2">Uncharacterized protein</fullName>
    </submittedName>
</protein>
<evidence type="ECO:0000313" key="3">
    <source>
        <dbReference type="Proteomes" id="UP000007013"/>
    </source>
</evidence>
<dbReference type="KEGG" id="ote:Oter_2003"/>
<accession>B1ZYQ0</accession>
<keyword evidence="1" id="KW-1133">Transmembrane helix</keyword>
<sequence length="70" mass="7715">MSFESPPPPDSTLLRQRRVLQIAIVVLIVGAIAIAGFVPRIPLPVRLFVAATDLIAAAVLWLVLRQKFRL</sequence>
<proteinExistence type="predicted"/>
<keyword evidence="1" id="KW-0472">Membrane</keyword>
<reference evidence="2 3" key="1">
    <citation type="journal article" date="2011" name="J. Bacteriol.">
        <title>Genome sequence of the verrucomicrobium Opitutus terrae PB90-1, an abundant inhabitant of rice paddy soil ecosystems.</title>
        <authorList>
            <person name="van Passel M.W."/>
            <person name="Kant R."/>
            <person name="Palva A."/>
            <person name="Copeland A."/>
            <person name="Lucas S."/>
            <person name="Lapidus A."/>
            <person name="Glavina del Rio T."/>
            <person name="Pitluck S."/>
            <person name="Goltsman E."/>
            <person name="Clum A."/>
            <person name="Sun H."/>
            <person name="Schmutz J."/>
            <person name="Larimer F.W."/>
            <person name="Land M.L."/>
            <person name="Hauser L."/>
            <person name="Kyrpides N."/>
            <person name="Mikhailova N."/>
            <person name="Richardson P.P."/>
            <person name="Janssen P.H."/>
            <person name="de Vos W.M."/>
            <person name="Smidt H."/>
        </authorList>
    </citation>
    <scope>NUCLEOTIDE SEQUENCE [LARGE SCALE GENOMIC DNA]</scope>
    <source>
        <strain evidence="3">DSM 11246 / JCM 15787 / PB90-1</strain>
    </source>
</reference>
<evidence type="ECO:0000256" key="1">
    <source>
        <dbReference type="SAM" id="Phobius"/>
    </source>
</evidence>
<gene>
    <name evidence="2" type="ordered locus">Oter_2003</name>
</gene>
<keyword evidence="1" id="KW-0812">Transmembrane</keyword>
<keyword evidence="3" id="KW-1185">Reference proteome</keyword>
<feature type="transmembrane region" description="Helical" evidence="1">
    <location>
        <begin position="45"/>
        <end position="64"/>
    </location>
</feature>
<dbReference type="HOGENOM" id="CLU_2753962_0_0_0"/>
<dbReference type="RefSeq" id="WP_012374823.1">
    <property type="nucleotide sequence ID" value="NC_010571.1"/>
</dbReference>
<dbReference type="EMBL" id="CP001032">
    <property type="protein sequence ID" value="ACB75286.1"/>
    <property type="molecule type" value="Genomic_DNA"/>
</dbReference>
<organism evidence="2 3">
    <name type="scientific">Opitutus terrae (strain DSM 11246 / JCM 15787 / PB90-1)</name>
    <dbReference type="NCBI Taxonomy" id="452637"/>
    <lineage>
        <taxon>Bacteria</taxon>
        <taxon>Pseudomonadati</taxon>
        <taxon>Verrucomicrobiota</taxon>
        <taxon>Opitutia</taxon>
        <taxon>Opitutales</taxon>
        <taxon>Opitutaceae</taxon>
        <taxon>Opitutus</taxon>
    </lineage>
</organism>